<evidence type="ECO:0000313" key="1">
    <source>
        <dbReference type="EMBL" id="GAG50651.1"/>
    </source>
</evidence>
<dbReference type="AlphaFoldDB" id="X0ZQY6"/>
<accession>X0ZQY6</accession>
<dbReference type="EMBL" id="BARS01058724">
    <property type="protein sequence ID" value="GAG50651.1"/>
    <property type="molecule type" value="Genomic_DNA"/>
</dbReference>
<name>X0ZQY6_9ZZZZ</name>
<feature type="non-terminal residue" evidence="1">
    <location>
        <position position="86"/>
    </location>
</feature>
<proteinExistence type="predicted"/>
<organism evidence="1">
    <name type="scientific">marine sediment metagenome</name>
    <dbReference type="NCBI Taxonomy" id="412755"/>
    <lineage>
        <taxon>unclassified sequences</taxon>
        <taxon>metagenomes</taxon>
        <taxon>ecological metagenomes</taxon>
    </lineage>
</organism>
<gene>
    <name evidence="1" type="ORF">S01H1_85476</name>
</gene>
<comment type="caution">
    <text evidence="1">The sequence shown here is derived from an EMBL/GenBank/DDBJ whole genome shotgun (WGS) entry which is preliminary data.</text>
</comment>
<reference evidence="1" key="1">
    <citation type="journal article" date="2014" name="Front. Microbiol.">
        <title>High frequency of phylogenetically diverse reductive dehalogenase-homologous genes in deep subseafloor sedimentary metagenomes.</title>
        <authorList>
            <person name="Kawai M."/>
            <person name="Futagami T."/>
            <person name="Toyoda A."/>
            <person name="Takaki Y."/>
            <person name="Nishi S."/>
            <person name="Hori S."/>
            <person name="Arai W."/>
            <person name="Tsubouchi T."/>
            <person name="Morono Y."/>
            <person name="Uchiyama I."/>
            <person name="Ito T."/>
            <person name="Fujiyama A."/>
            <person name="Inagaki F."/>
            <person name="Takami H."/>
        </authorList>
    </citation>
    <scope>NUCLEOTIDE SEQUENCE</scope>
    <source>
        <strain evidence="1">Expedition CK06-06</strain>
    </source>
</reference>
<sequence>MVVGPFPNTRPEGAQGNTNVVAHAIRIEGIETGNGEILGLCKCAPEGEIPAYGGGFQAGAVGETFQIEQCTGSGGEYLQNVVANAE</sequence>
<protein>
    <submittedName>
        <fullName evidence="1">Uncharacterized protein</fullName>
    </submittedName>
</protein>